<protein>
    <submittedName>
        <fullName evidence="3">DUF2236 domain-containing protein</fullName>
    </submittedName>
</protein>
<feature type="domain" description="ER-bound oxygenase mpaB/mpaB'/Rubber oxygenase catalytic" evidence="2">
    <location>
        <begin position="44"/>
        <end position="278"/>
    </location>
</feature>
<evidence type="ECO:0000313" key="4">
    <source>
        <dbReference type="Proteomes" id="UP000325003"/>
    </source>
</evidence>
<dbReference type="EMBL" id="VUJV01000006">
    <property type="protein sequence ID" value="KAA1416938.1"/>
    <property type="molecule type" value="Genomic_DNA"/>
</dbReference>
<evidence type="ECO:0000256" key="1">
    <source>
        <dbReference type="SAM" id="MobiDB-lite"/>
    </source>
</evidence>
<dbReference type="Proteomes" id="UP000325003">
    <property type="component" value="Unassembled WGS sequence"/>
</dbReference>
<reference evidence="3 4" key="1">
    <citation type="submission" date="2019-09" db="EMBL/GenBank/DDBJ databases">
        <title>Nocardioides panacisoli sp. nov., isolated from the soil of a ginseng field.</title>
        <authorList>
            <person name="Cho C."/>
        </authorList>
    </citation>
    <scope>NUCLEOTIDE SEQUENCE [LARGE SCALE GENOMIC DNA]</scope>
    <source>
        <strain evidence="3 4">BN130099</strain>
    </source>
</reference>
<proteinExistence type="predicted"/>
<organism evidence="3 4">
    <name type="scientific">Nocardioides humilatus</name>
    <dbReference type="NCBI Taxonomy" id="2607660"/>
    <lineage>
        <taxon>Bacteria</taxon>
        <taxon>Bacillati</taxon>
        <taxon>Actinomycetota</taxon>
        <taxon>Actinomycetes</taxon>
        <taxon>Propionibacteriales</taxon>
        <taxon>Nocardioidaceae</taxon>
        <taxon>Nocardioides</taxon>
    </lineage>
</organism>
<sequence length="323" mass="37196">MSTTTGPDAPRTFDEGVREGVAMPTDLPDDLGSAPCLGAESLIWKFFGDWRTHLFGFQRVAGTENSIEQLAQGTEDHSIFFTDTIGRAKRTGPPILSAVYSEDPYGWGRKVRDFHRHIKGTMSDGSRYHALNPELFYWGHATFVDQVLYTTDTFIRRLSEAEKAQIFEESKTWYELYGVSARSQPQTYAEFCAYWESMLEHFRPNATIRYATGYLRKGVPGPRWMPKFLWRFLSAPLNAYLQIVVVGTVPPQMRQICDLPWDDRKERSFQRFAKIVRALNPLFNRLPLRVLYTPWAAAGWRRVGVDPRRLHNRPAPTPQEVAR</sequence>
<name>A0A5B1L9Q4_9ACTN</name>
<dbReference type="AlphaFoldDB" id="A0A5B1L9Q4"/>
<comment type="caution">
    <text evidence="3">The sequence shown here is derived from an EMBL/GenBank/DDBJ whole genome shotgun (WGS) entry which is preliminary data.</text>
</comment>
<dbReference type="InterPro" id="IPR018713">
    <property type="entry name" value="MPAB/Lcp_cat_dom"/>
</dbReference>
<dbReference type="Pfam" id="PF09995">
    <property type="entry name" value="MPAB_Lcp_cat"/>
    <property type="match status" value="1"/>
</dbReference>
<evidence type="ECO:0000313" key="3">
    <source>
        <dbReference type="EMBL" id="KAA1416938.1"/>
    </source>
</evidence>
<dbReference type="PANTHER" id="PTHR36151:SF3">
    <property type="entry name" value="ER-BOUND OXYGENASE MPAB_MPAB'_RUBBER OXYGENASE CATALYTIC DOMAIN-CONTAINING PROTEIN"/>
    <property type="match status" value="1"/>
</dbReference>
<keyword evidence="4" id="KW-1185">Reference proteome</keyword>
<evidence type="ECO:0000259" key="2">
    <source>
        <dbReference type="Pfam" id="PF09995"/>
    </source>
</evidence>
<accession>A0A5B1L9Q4</accession>
<dbReference type="PANTHER" id="PTHR36151">
    <property type="entry name" value="BLR2777 PROTEIN"/>
    <property type="match status" value="1"/>
</dbReference>
<dbReference type="RefSeq" id="WP_149729608.1">
    <property type="nucleotide sequence ID" value="NZ_VUJV01000006.1"/>
</dbReference>
<feature type="region of interest" description="Disordered" evidence="1">
    <location>
        <begin position="1"/>
        <end position="23"/>
    </location>
</feature>
<reference evidence="3 4" key="2">
    <citation type="submission" date="2019-09" db="EMBL/GenBank/DDBJ databases">
        <authorList>
            <person name="Jin C."/>
        </authorList>
    </citation>
    <scope>NUCLEOTIDE SEQUENCE [LARGE SCALE GENOMIC DNA]</scope>
    <source>
        <strain evidence="3 4">BN130099</strain>
    </source>
</reference>
<dbReference type="GO" id="GO:0016491">
    <property type="term" value="F:oxidoreductase activity"/>
    <property type="evidence" value="ECO:0007669"/>
    <property type="project" value="InterPro"/>
</dbReference>
<gene>
    <name evidence="3" type="ORF">F0U44_17295</name>
</gene>